<dbReference type="Gene3D" id="2.120.10.30">
    <property type="entry name" value="TolB, C-terminal domain"/>
    <property type="match status" value="1"/>
</dbReference>
<dbReference type="InterPro" id="IPR013229">
    <property type="entry name" value="PEGA"/>
</dbReference>
<comment type="caution">
    <text evidence="3">The sequence shown here is derived from an EMBL/GenBank/DDBJ whole genome shotgun (WGS) entry which is preliminary data.</text>
</comment>
<evidence type="ECO:0000256" key="1">
    <source>
        <dbReference type="SAM" id="Phobius"/>
    </source>
</evidence>
<name>A0A0G0VT30_9BACT</name>
<keyword evidence="1" id="KW-1133">Transmembrane helix</keyword>
<evidence type="ECO:0000313" key="3">
    <source>
        <dbReference type="EMBL" id="KKS04074.1"/>
    </source>
</evidence>
<dbReference type="Proteomes" id="UP000034493">
    <property type="component" value="Unassembled WGS sequence"/>
</dbReference>
<feature type="domain" description="PEGA" evidence="2">
    <location>
        <begin position="44"/>
        <end position="107"/>
    </location>
</feature>
<dbReference type="AlphaFoldDB" id="A0A0G0VT30"/>
<proteinExistence type="predicted"/>
<dbReference type="Pfam" id="PF08308">
    <property type="entry name" value="PEGA"/>
    <property type="match status" value="1"/>
</dbReference>
<keyword evidence="1" id="KW-0812">Transmembrane</keyword>
<protein>
    <submittedName>
        <fullName evidence="3">PEGA domain protein</fullName>
    </submittedName>
</protein>
<dbReference type="SUPFAM" id="SSF82171">
    <property type="entry name" value="DPP6 N-terminal domain-like"/>
    <property type="match status" value="1"/>
</dbReference>
<feature type="transmembrane region" description="Helical" evidence="1">
    <location>
        <begin position="7"/>
        <end position="27"/>
    </location>
</feature>
<dbReference type="InterPro" id="IPR011042">
    <property type="entry name" value="6-blade_b-propeller_TolB-like"/>
</dbReference>
<organism evidence="3 4">
    <name type="scientific">Candidatus Curtissbacteria bacterium GW2011_GWA2_41_24</name>
    <dbReference type="NCBI Taxonomy" id="1618411"/>
    <lineage>
        <taxon>Bacteria</taxon>
        <taxon>Candidatus Curtissiibacteriota</taxon>
    </lineage>
</organism>
<reference evidence="3 4" key="1">
    <citation type="journal article" date="2015" name="Nature">
        <title>rRNA introns, odd ribosomes, and small enigmatic genomes across a large radiation of phyla.</title>
        <authorList>
            <person name="Brown C.T."/>
            <person name="Hug L.A."/>
            <person name="Thomas B.C."/>
            <person name="Sharon I."/>
            <person name="Castelle C.J."/>
            <person name="Singh A."/>
            <person name="Wilkins M.J."/>
            <person name="Williams K.H."/>
            <person name="Banfield J.F."/>
        </authorList>
    </citation>
    <scope>NUCLEOTIDE SEQUENCE [LARGE SCALE GENOMIC DNA]</scope>
</reference>
<evidence type="ECO:0000259" key="2">
    <source>
        <dbReference type="Pfam" id="PF08308"/>
    </source>
</evidence>
<sequence length="391" mass="43467">MLAKNRVIFSIAAAIIIFLLAAAAIFWTRGFKPDFKSGQIKRTGIIVASSIPTGAQVYLDDRLTSATNTNIGFLEPKIYKVKIEKDGYTIWQKEVEVKADLATEIKVLLFPLAPQIKPLTSTGAVNPSLSPDSAKIVYGVSGERGGVYLLLMGQTPLPFRQDTRLLAKNQPNFDFSKATFLFGPDSKQVIAQFTNEKNEIVANLLIDTDKSEQEPRDITGSLTATLTSWQDQINARAQTQALTLPQNIKDATAEASVNQKLETTQLPTTNYQLNYFPTGLIFSPDEEKILFKNKEGKYKIYDSKNKKEYTLPNFSDLVNVSWYPDSNHLVIIRKDLVTIIETDGTNNMTVFSGKFEDGFVFAGPTGDRLIILTTLTQTESTPANLYSINLR</sequence>
<keyword evidence="1" id="KW-0472">Membrane</keyword>
<accession>A0A0G0VT30</accession>
<gene>
    <name evidence="3" type="ORF">UU56_C0010G0005</name>
</gene>
<dbReference type="EMBL" id="LCBC01000010">
    <property type="protein sequence ID" value="KKS04074.1"/>
    <property type="molecule type" value="Genomic_DNA"/>
</dbReference>
<evidence type="ECO:0000313" key="4">
    <source>
        <dbReference type="Proteomes" id="UP000034493"/>
    </source>
</evidence>